<dbReference type="Pfam" id="PF00482">
    <property type="entry name" value="T2SSF"/>
    <property type="match status" value="2"/>
</dbReference>
<evidence type="ECO:0000256" key="2">
    <source>
        <dbReference type="ARBA" id="ARBA00005745"/>
    </source>
</evidence>
<keyword evidence="4 7" id="KW-0812">Transmembrane</keyword>
<reference evidence="9 10" key="1">
    <citation type="journal article" date="2016" name="Nat. Commun.">
        <title>Thousands of microbial genomes shed light on interconnected biogeochemical processes in an aquifer system.</title>
        <authorList>
            <person name="Anantharaman K."/>
            <person name="Brown C.T."/>
            <person name="Hug L.A."/>
            <person name="Sharon I."/>
            <person name="Castelle C.J."/>
            <person name="Probst A.J."/>
            <person name="Thomas B.C."/>
            <person name="Singh A."/>
            <person name="Wilkins M.J."/>
            <person name="Karaoz U."/>
            <person name="Brodie E.L."/>
            <person name="Williams K.H."/>
            <person name="Hubbard S.S."/>
            <person name="Banfield J.F."/>
        </authorList>
    </citation>
    <scope>NUCLEOTIDE SEQUENCE [LARGE SCALE GENOMIC DNA]</scope>
</reference>
<keyword evidence="3" id="KW-1003">Cell membrane</keyword>
<evidence type="ECO:0000256" key="6">
    <source>
        <dbReference type="ARBA" id="ARBA00023136"/>
    </source>
</evidence>
<feature type="domain" description="Type II secretion system protein GspF" evidence="8">
    <location>
        <begin position="1"/>
        <end position="83"/>
    </location>
</feature>
<sequence length="297" mass="32921">MRDGTPLHQAFGRYPSLFPNLFVSLVRAGEMSGTLDETFERLATHFQKEYEARRKVITASLYPLLVLGGAVALSFILAFFVFPRLLPVFRGLGTDLPLITKILIWVVERSVRYGVVFGLAFAAVVFGSVWVLKIRFVQRFTHPIMLRTPLAGPMIRSMNLATVLRTLGILLKSGVPVDQSITLVQETVGNVAYQTDCARILERIQQGNSIGTTLSLLSQSRWPLLVTQMIQTGEKTGKLEETLYYLADFYDGAVDESTKRFIALLEPLLIFGIGLVVGTIALAIIGPIYNLSSSIHQ</sequence>
<feature type="domain" description="Type II secretion system protein GspF" evidence="8">
    <location>
        <begin position="164"/>
        <end position="287"/>
    </location>
</feature>
<evidence type="ECO:0000256" key="4">
    <source>
        <dbReference type="ARBA" id="ARBA00022692"/>
    </source>
</evidence>
<feature type="transmembrane region" description="Helical" evidence="7">
    <location>
        <begin position="268"/>
        <end position="289"/>
    </location>
</feature>
<comment type="similarity">
    <text evidence="2">Belongs to the GSP F family.</text>
</comment>
<evidence type="ECO:0000256" key="3">
    <source>
        <dbReference type="ARBA" id="ARBA00022475"/>
    </source>
</evidence>
<evidence type="ECO:0000256" key="1">
    <source>
        <dbReference type="ARBA" id="ARBA00004651"/>
    </source>
</evidence>
<dbReference type="Gene3D" id="1.20.81.30">
    <property type="entry name" value="Type II secretion system (T2SS), domain F"/>
    <property type="match status" value="2"/>
</dbReference>
<protein>
    <recommendedName>
        <fullName evidence="8">Type II secretion system protein GspF domain-containing protein</fullName>
    </recommendedName>
</protein>
<name>A0A1F8FTN1_9BACT</name>
<dbReference type="PANTHER" id="PTHR30012:SF0">
    <property type="entry name" value="TYPE II SECRETION SYSTEM PROTEIN F-RELATED"/>
    <property type="match status" value="1"/>
</dbReference>
<dbReference type="Proteomes" id="UP000177796">
    <property type="component" value="Unassembled WGS sequence"/>
</dbReference>
<comment type="subcellular location">
    <subcellularLocation>
        <location evidence="1">Cell membrane</location>
        <topology evidence="1">Multi-pass membrane protein</topology>
    </subcellularLocation>
</comment>
<dbReference type="GO" id="GO:0015628">
    <property type="term" value="P:protein secretion by the type II secretion system"/>
    <property type="evidence" value="ECO:0007669"/>
    <property type="project" value="TreeGrafter"/>
</dbReference>
<dbReference type="InterPro" id="IPR003004">
    <property type="entry name" value="GspF/PilC"/>
</dbReference>
<organism evidence="9 10">
    <name type="scientific">Candidatus Yanofskybacteria bacterium RIFCSPHIGHO2_02_FULL_46_19</name>
    <dbReference type="NCBI Taxonomy" id="1802684"/>
    <lineage>
        <taxon>Bacteria</taxon>
        <taxon>Candidatus Yanofskyibacteriota</taxon>
    </lineage>
</organism>
<accession>A0A1F8FTN1</accession>
<proteinExistence type="inferred from homology"/>
<dbReference type="EMBL" id="MGJY01000024">
    <property type="protein sequence ID" value="OGN15928.1"/>
    <property type="molecule type" value="Genomic_DNA"/>
</dbReference>
<gene>
    <name evidence="9" type="ORF">A3C81_00170</name>
</gene>
<feature type="transmembrane region" description="Helical" evidence="7">
    <location>
        <begin position="61"/>
        <end position="82"/>
    </location>
</feature>
<keyword evidence="6 7" id="KW-0472">Membrane</keyword>
<evidence type="ECO:0000313" key="9">
    <source>
        <dbReference type="EMBL" id="OGN15928.1"/>
    </source>
</evidence>
<dbReference type="GO" id="GO:0005886">
    <property type="term" value="C:plasma membrane"/>
    <property type="evidence" value="ECO:0007669"/>
    <property type="project" value="UniProtKB-SubCell"/>
</dbReference>
<evidence type="ECO:0000256" key="5">
    <source>
        <dbReference type="ARBA" id="ARBA00022989"/>
    </source>
</evidence>
<feature type="transmembrane region" description="Helical" evidence="7">
    <location>
        <begin position="113"/>
        <end position="132"/>
    </location>
</feature>
<evidence type="ECO:0000259" key="8">
    <source>
        <dbReference type="Pfam" id="PF00482"/>
    </source>
</evidence>
<dbReference type="PANTHER" id="PTHR30012">
    <property type="entry name" value="GENERAL SECRETION PATHWAY PROTEIN"/>
    <property type="match status" value="1"/>
</dbReference>
<dbReference type="PRINTS" id="PR00812">
    <property type="entry name" value="BCTERIALGSPF"/>
</dbReference>
<keyword evidence="5 7" id="KW-1133">Transmembrane helix</keyword>
<comment type="caution">
    <text evidence="9">The sequence shown here is derived from an EMBL/GenBank/DDBJ whole genome shotgun (WGS) entry which is preliminary data.</text>
</comment>
<dbReference type="AlphaFoldDB" id="A0A1F8FTN1"/>
<dbReference type="InterPro" id="IPR018076">
    <property type="entry name" value="T2SS_GspF_dom"/>
</dbReference>
<dbReference type="InterPro" id="IPR042094">
    <property type="entry name" value="T2SS_GspF_sf"/>
</dbReference>
<evidence type="ECO:0000313" key="10">
    <source>
        <dbReference type="Proteomes" id="UP000177796"/>
    </source>
</evidence>
<evidence type="ECO:0000256" key="7">
    <source>
        <dbReference type="SAM" id="Phobius"/>
    </source>
</evidence>